<accession>A0AA40F4U4</accession>
<reference evidence="3" key="1">
    <citation type="submission" date="2023-06" db="EMBL/GenBank/DDBJ databases">
        <title>Genome-scale phylogeny and comparative genomics of the fungal order Sordariales.</title>
        <authorList>
            <consortium name="Lawrence Berkeley National Laboratory"/>
            <person name="Hensen N."/>
            <person name="Bonometti L."/>
            <person name="Westerberg I."/>
            <person name="Brannstrom I.O."/>
            <person name="Guillou S."/>
            <person name="Cros-Aarteil S."/>
            <person name="Calhoun S."/>
            <person name="Haridas S."/>
            <person name="Kuo A."/>
            <person name="Mondo S."/>
            <person name="Pangilinan J."/>
            <person name="Riley R."/>
            <person name="LaButti K."/>
            <person name="Andreopoulos B."/>
            <person name="Lipzen A."/>
            <person name="Chen C."/>
            <person name="Yanf M."/>
            <person name="Daum C."/>
            <person name="Ng V."/>
            <person name="Clum A."/>
            <person name="Steindorff A."/>
            <person name="Ohm R."/>
            <person name="Martin F."/>
            <person name="Silar P."/>
            <person name="Natvig D."/>
            <person name="Lalanne C."/>
            <person name="Gautier V."/>
            <person name="Ament-velasquez S.L."/>
            <person name="Kruys A."/>
            <person name="Hutchinson M.I."/>
            <person name="Powell A.J."/>
            <person name="Barry K."/>
            <person name="Miller A.N."/>
            <person name="Grigoriev I.V."/>
            <person name="Debuchy R."/>
            <person name="Gladieux P."/>
            <person name="Thoren M.H."/>
            <person name="Johannesson H."/>
        </authorList>
    </citation>
    <scope>NUCLEOTIDE SEQUENCE</scope>
    <source>
        <strain evidence="3">SMH3187-1</strain>
    </source>
</reference>
<organism evidence="3 4">
    <name type="scientific">Schizothecium vesticola</name>
    <dbReference type="NCBI Taxonomy" id="314040"/>
    <lineage>
        <taxon>Eukaryota</taxon>
        <taxon>Fungi</taxon>
        <taxon>Dikarya</taxon>
        <taxon>Ascomycota</taxon>
        <taxon>Pezizomycotina</taxon>
        <taxon>Sordariomycetes</taxon>
        <taxon>Sordariomycetidae</taxon>
        <taxon>Sordariales</taxon>
        <taxon>Schizotheciaceae</taxon>
        <taxon>Schizothecium</taxon>
    </lineage>
</organism>
<dbReference type="Proteomes" id="UP001172155">
    <property type="component" value="Unassembled WGS sequence"/>
</dbReference>
<name>A0AA40F4U4_9PEZI</name>
<gene>
    <name evidence="3" type="ORF">B0T18DRAFT_387433</name>
</gene>
<proteinExistence type="predicted"/>
<evidence type="ECO:0000313" key="4">
    <source>
        <dbReference type="Proteomes" id="UP001172155"/>
    </source>
</evidence>
<dbReference type="AlphaFoldDB" id="A0AA40F4U4"/>
<dbReference type="EMBL" id="JAUKUD010000002">
    <property type="protein sequence ID" value="KAK0751285.1"/>
    <property type="molecule type" value="Genomic_DNA"/>
</dbReference>
<feature type="compositionally biased region" description="Low complexity" evidence="1">
    <location>
        <begin position="488"/>
        <end position="513"/>
    </location>
</feature>
<protein>
    <submittedName>
        <fullName evidence="3">Heterokaryon incompatibility protein-domain-containing protein</fullName>
    </submittedName>
</protein>
<dbReference type="Pfam" id="PF06985">
    <property type="entry name" value="HET"/>
    <property type="match status" value="1"/>
</dbReference>
<feature type="domain" description="Heterokaryon incompatibility" evidence="2">
    <location>
        <begin position="21"/>
        <end position="112"/>
    </location>
</feature>
<evidence type="ECO:0000259" key="2">
    <source>
        <dbReference type="Pfam" id="PF06985"/>
    </source>
</evidence>
<keyword evidence="4" id="KW-1185">Reference proteome</keyword>
<evidence type="ECO:0000313" key="3">
    <source>
        <dbReference type="EMBL" id="KAK0751285.1"/>
    </source>
</evidence>
<comment type="caution">
    <text evidence="3">The sequence shown here is derived from an EMBL/GenBank/DDBJ whole genome shotgun (WGS) entry which is preliminary data.</text>
</comment>
<dbReference type="InterPro" id="IPR010730">
    <property type="entry name" value="HET"/>
</dbReference>
<feature type="region of interest" description="Disordered" evidence="1">
    <location>
        <begin position="481"/>
        <end position="513"/>
    </location>
</feature>
<evidence type="ECO:0000256" key="1">
    <source>
        <dbReference type="SAM" id="MobiDB-lite"/>
    </source>
</evidence>
<sequence>MWLIHTTSLQLRSFQGKHPPYAILAHRWGDDDDEVSFQQWRDDHSKISHKPGYLKIDKACEQARGDKLEYLWADTCCIDTRSSAELSEAINSMFGLYARAKVCYAYLQDVHGSADMDPDWHDIQAVQLPQSDWFTRGWTLQELLAPKDLVFYTSTWSRIGTKNQLLDIISAATRIPLEVLQKHESIHGFDVATRISWVANRVTTRVEDIAYCMLGILDINMPLLYGEGRRAFHRLQEKLIEASDDTSIFAWDWLPRFKRTGRRGGNFPQRRVDHLVDKGWDVQPTYTSEELNFGQYQGAADISSGGTSMFAADPVFFYTSSPTSHVSLKHNWYDTSTPFFITNKGLSVSLPVHVSSRPGNFPASLVPGQQALLVTLCLNGAEQDVGKGLWLKGIAVVLAPSQDSAMSYTRCWGKDESGQTVFRGPLLSFSMPASLFQHHFRLKPMFVRATKGCQSLFAWDQTPEVAAVVLNDAESDLTIDAADPGLHPLSRPPASSLASRSESQGQLQTGTSSSGPIYCVTRYADDSRREVDFQFNVLVRAAKRSSPVGTPNDDADRETGDPFCWRCDPISKSSELSPAEGGNRWMMGNKPVTLSEILDLPMEGMDDGRIGDHSVLLRRSTRDKESGEDVTIIICVSLVGRSSWATNLASSIKFLHVTEEAPGT</sequence>
<dbReference type="PANTHER" id="PTHR10622">
    <property type="entry name" value="HET DOMAIN-CONTAINING PROTEIN"/>
    <property type="match status" value="1"/>
</dbReference>
<dbReference type="PANTHER" id="PTHR10622:SF10">
    <property type="entry name" value="HET DOMAIN-CONTAINING PROTEIN"/>
    <property type="match status" value="1"/>
</dbReference>